<feature type="binding site" evidence="8">
    <location>
        <position position="72"/>
    </location>
    <ligand>
        <name>GTP</name>
        <dbReference type="ChEBI" id="CHEBI:37565"/>
    </ligand>
</feature>
<keyword evidence="2 8" id="KW-0808">Transferase</keyword>
<feature type="domain" description="MobA-like NTP transferase" evidence="9">
    <location>
        <begin position="8"/>
        <end position="166"/>
    </location>
</feature>
<dbReference type="EC" id="2.7.7.77" evidence="8"/>
<reference evidence="10" key="1">
    <citation type="submission" date="2021-11" db="EMBL/GenBank/DDBJ databases">
        <title>Draft genome sequence of Alcaligenes endophyticus type strain CCUG 75668T.</title>
        <authorList>
            <person name="Salva-Serra F."/>
            <person name="Duran R.E."/>
            <person name="Seeger M."/>
            <person name="Moore E.R.B."/>
            <person name="Jaen-Luchoro D."/>
        </authorList>
    </citation>
    <scope>NUCLEOTIDE SEQUENCE</scope>
    <source>
        <strain evidence="10">CCUG 75668</strain>
    </source>
</reference>
<comment type="subunit">
    <text evidence="8">Monomer.</text>
</comment>
<sequence>METLSAAGIILAGGRASRFDPTGQVDKGLLRLAGQPLVAHTAQLLHTYTQQILISANRYLNEYCVYGAVHADEPDLGVYQGPMAGLATCMTHLSHQWAYVAPVDLPLISGAVYARLSSAAQHGSSGVAYVQAARMHPLCMVIHKDLAPTVRQYVLEGERKVMLFLQQVQAQAVDCADLDEGVFLNVNTGADLAQAERILALRQRQPI</sequence>
<comment type="caution">
    <text evidence="10">The sequence shown here is derived from an EMBL/GenBank/DDBJ whole genome shotgun (WGS) entry which is preliminary data.</text>
</comment>
<keyword evidence="4 8" id="KW-0547">Nucleotide-binding</keyword>
<keyword evidence="11" id="KW-1185">Reference proteome</keyword>
<dbReference type="InterPro" id="IPR029044">
    <property type="entry name" value="Nucleotide-diphossugar_trans"/>
</dbReference>
<evidence type="ECO:0000256" key="6">
    <source>
        <dbReference type="ARBA" id="ARBA00023134"/>
    </source>
</evidence>
<evidence type="ECO:0000256" key="4">
    <source>
        <dbReference type="ARBA" id="ARBA00022741"/>
    </source>
</evidence>
<dbReference type="SUPFAM" id="SSF53448">
    <property type="entry name" value="Nucleotide-diphospho-sugar transferases"/>
    <property type="match status" value="1"/>
</dbReference>
<dbReference type="HAMAP" id="MF_00316">
    <property type="entry name" value="MobA"/>
    <property type="match status" value="1"/>
</dbReference>
<dbReference type="PANTHER" id="PTHR19136">
    <property type="entry name" value="MOLYBDENUM COFACTOR GUANYLYLTRANSFERASE"/>
    <property type="match status" value="1"/>
</dbReference>
<evidence type="ECO:0000313" key="10">
    <source>
        <dbReference type="EMBL" id="MDN4120503.1"/>
    </source>
</evidence>
<keyword evidence="6 8" id="KW-0342">GTP-binding</keyword>
<keyword evidence="3 8" id="KW-0479">Metal-binding</keyword>
<comment type="function">
    <text evidence="8">Transfers a GMP moiety from GTP to Mo-molybdopterin (Mo-MPT) cofactor (Moco or molybdenum cofactor) to form Mo-molybdopterin guanine dinucleotide (Mo-MGD) cofactor.</text>
</comment>
<gene>
    <name evidence="8" type="primary">mobA</name>
    <name evidence="10" type="ORF">LMS43_04275</name>
</gene>
<comment type="catalytic activity">
    <reaction evidence="8">
        <text>Mo-molybdopterin + GTP + H(+) = Mo-molybdopterin guanine dinucleotide + diphosphate</text>
        <dbReference type="Rhea" id="RHEA:34243"/>
        <dbReference type="ChEBI" id="CHEBI:15378"/>
        <dbReference type="ChEBI" id="CHEBI:33019"/>
        <dbReference type="ChEBI" id="CHEBI:37565"/>
        <dbReference type="ChEBI" id="CHEBI:71302"/>
        <dbReference type="ChEBI" id="CHEBI:71310"/>
        <dbReference type="EC" id="2.7.7.77"/>
    </reaction>
</comment>
<protein>
    <recommendedName>
        <fullName evidence="8">Molybdenum cofactor guanylyltransferase</fullName>
        <shortName evidence="8">MoCo guanylyltransferase</shortName>
        <ecNumber evidence="8">2.7.7.77</ecNumber>
    </recommendedName>
    <alternativeName>
        <fullName evidence="8">GTP:molybdopterin guanylyltransferase</fullName>
    </alternativeName>
    <alternativeName>
        <fullName evidence="8">Mo-MPT guanylyltransferase</fullName>
    </alternativeName>
    <alternativeName>
        <fullName evidence="8">Molybdopterin guanylyltransferase</fullName>
    </alternativeName>
    <alternativeName>
        <fullName evidence="8">Molybdopterin-guanine dinucleotide synthase</fullName>
        <shortName evidence="8">MGD synthase</shortName>
    </alternativeName>
</protein>
<comment type="domain">
    <text evidence="8">The N-terminal domain determines nucleotide recognition and specific binding, while the C-terminal domain determines the specific binding to the target protein.</text>
</comment>
<feature type="binding site" evidence="8">
    <location>
        <position position="104"/>
    </location>
    <ligand>
        <name>Mg(2+)</name>
        <dbReference type="ChEBI" id="CHEBI:18420"/>
    </ligand>
</feature>
<evidence type="ECO:0000259" key="9">
    <source>
        <dbReference type="Pfam" id="PF12804"/>
    </source>
</evidence>
<name>A0ABT8EGU3_9BURK</name>
<keyword evidence="7 8" id="KW-0501">Molybdenum cofactor biosynthesis</keyword>
<evidence type="ECO:0000256" key="2">
    <source>
        <dbReference type="ARBA" id="ARBA00022679"/>
    </source>
</evidence>
<evidence type="ECO:0000256" key="5">
    <source>
        <dbReference type="ARBA" id="ARBA00022842"/>
    </source>
</evidence>
<feature type="binding site" evidence="8">
    <location>
        <position position="104"/>
    </location>
    <ligand>
        <name>GTP</name>
        <dbReference type="ChEBI" id="CHEBI:37565"/>
    </ligand>
</feature>
<dbReference type="InterPro" id="IPR025877">
    <property type="entry name" value="MobA-like_NTP_Trfase"/>
</dbReference>
<comment type="subcellular location">
    <subcellularLocation>
        <location evidence="8">Cytoplasm</location>
    </subcellularLocation>
</comment>
<comment type="similarity">
    <text evidence="8">Belongs to the MobA family.</text>
</comment>
<evidence type="ECO:0000256" key="8">
    <source>
        <dbReference type="HAMAP-Rule" id="MF_00316"/>
    </source>
</evidence>
<feature type="binding site" evidence="8">
    <location>
        <position position="27"/>
    </location>
    <ligand>
        <name>GTP</name>
        <dbReference type="ChEBI" id="CHEBI:37565"/>
    </ligand>
</feature>
<organism evidence="10 11">
    <name type="scientific">Alcaligenes endophyticus</name>
    <dbReference type="NCBI Taxonomy" id="1929088"/>
    <lineage>
        <taxon>Bacteria</taxon>
        <taxon>Pseudomonadati</taxon>
        <taxon>Pseudomonadota</taxon>
        <taxon>Betaproteobacteria</taxon>
        <taxon>Burkholderiales</taxon>
        <taxon>Alcaligenaceae</taxon>
        <taxon>Alcaligenes</taxon>
    </lineage>
</organism>
<proteinExistence type="inferred from homology"/>
<dbReference type="Pfam" id="PF12804">
    <property type="entry name" value="NTP_transf_3"/>
    <property type="match status" value="1"/>
</dbReference>
<accession>A0ABT8EGU3</accession>
<evidence type="ECO:0000256" key="1">
    <source>
        <dbReference type="ARBA" id="ARBA00022490"/>
    </source>
</evidence>
<evidence type="ECO:0000256" key="3">
    <source>
        <dbReference type="ARBA" id="ARBA00022723"/>
    </source>
</evidence>
<evidence type="ECO:0000256" key="7">
    <source>
        <dbReference type="ARBA" id="ARBA00023150"/>
    </source>
</evidence>
<dbReference type="GO" id="GO:0016779">
    <property type="term" value="F:nucleotidyltransferase activity"/>
    <property type="evidence" value="ECO:0007669"/>
    <property type="project" value="UniProtKB-KW"/>
</dbReference>
<feature type="binding site" evidence="8">
    <location>
        <begin position="11"/>
        <end position="13"/>
    </location>
    <ligand>
        <name>GTP</name>
        <dbReference type="ChEBI" id="CHEBI:37565"/>
    </ligand>
</feature>
<dbReference type="RefSeq" id="WP_266122189.1">
    <property type="nucleotide sequence ID" value="NZ_JAJHNU010000001.1"/>
</dbReference>
<keyword evidence="1 8" id="KW-0963">Cytoplasm</keyword>
<comment type="cofactor">
    <cofactor evidence="8">
        <name>Mg(2+)</name>
        <dbReference type="ChEBI" id="CHEBI:18420"/>
    </cofactor>
</comment>
<keyword evidence="5 8" id="KW-0460">Magnesium</keyword>
<dbReference type="EMBL" id="JAJHNU010000001">
    <property type="protein sequence ID" value="MDN4120503.1"/>
    <property type="molecule type" value="Genomic_DNA"/>
</dbReference>
<evidence type="ECO:0000313" key="11">
    <source>
        <dbReference type="Proteomes" id="UP001168613"/>
    </source>
</evidence>
<dbReference type="Proteomes" id="UP001168613">
    <property type="component" value="Unassembled WGS sequence"/>
</dbReference>
<dbReference type="InterPro" id="IPR013482">
    <property type="entry name" value="Molybde_CF_guanTrfase"/>
</dbReference>
<dbReference type="PANTHER" id="PTHR19136:SF81">
    <property type="entry name" value="MOLYBDENUM COFACTOR GUANYLYLTRANSFERASE"/>
    <property type="match status" value="1"/>
</dbReference>
<keyword evidence="10" id="KW-0548">Nucleotidyltransferase</keyword>
<comment type="caution">
    <text evidence="8">Lacks conserved residue(s) required for the propagation of feature annotation.</text>
</comment>
<dbReference type="Gene3D" id="3.90.550.10">
    <property type="entry name" value="Spore Coat Polysaccharide Biosynthesis Protein SpsA, Chain A"/>
    <property type="match status" value="1"/>
</dbReference>
<dbReference type="CDD" id="cd02503">
    <property type="entry name" value="MobA"/>
    <property type="match status" value="1"/>
</dbReference>